<organism evidence="1 2">
    <name type="scientific">Escallonia herrerae</name>
    <dbReference type="NCBI Taxonomy" id="1293975"/>
    <lineage>
        <taxon>Eukaryota</taxon>
        <taxon>Viridiplantae</taxon>
        <taxon>Streptophyta</taxon>
        <taxon>Embryophyta</taxon>
        <taxon>Tracheophyta</taxon>
        <taxon>Spermatophyta</taxon>
        <taxon>Magnoliopsida</taxon>
        <taxon>eudicotyledons</taxon>
        <taxon>Gunneridae</taxon>
        <taxon>Pentapetalae</taxon>
        <taxon>asterids</taxon>
        <taxon>campanulids</taxon>
        <taxon>Escalloniales</taxon>
        <taxon>Escalloniaceae</taxon>
        <taxon>Escallonia</taxon>
    </lineage>
</organism>
<gene>
    <name evidence="1" type="ORF">RJ639_014187</name>
</gene>
<comment type="caution">
    <text evidence="1">The sequence shown here is derived from an EMBL/GenBank/DDBJ whole genome shotgun (WGS) entry which is preliminary data.</text>
</comment>
<proteinExistence type="predicted"/>
<evidence type="ECO:0000313" key="1">
    <source>
        <dbReference type="EMBL" id="KAK3008860.1"/>
    </source>
</evidence>
<dbReference type="AlphaFoldDB" id="A0AA88VHJ1"/>
<dbReference type="EMBL" id="JAVXUP010001710">
    <property type="protein sequence ID" value="KAK3008860.1"/>
    <property type="molecule type" value="Genomic_DNA"/>
</dbReference>
<sequence length="56" mass="6678">MKNIHVINLVLGFCAERSQRLLWVLTYEDISRKPREDALKWGIRMKIIYKRTSISS</sequence>
<reference evidence="1" key="1">
    <citation type="submission" date="2022-12" db="EMBL/GenBank/DDBJ databases">
        <title>Draft genome assemblies for two species of Escallonia (Escalloniales).</title>
        <authorList>
            <person name="Chanderbali A."/>
            <person name="Dervinis C."/>
            <person name="Anghel I."/>
            <person name="Soltis D."/>
            <person name="Soltis P."/>
            <person name="Zapata F."/>
        </authorList>
    </citation>
    <scope>NUCLEOTIDE SEQUENCE</scope>
    <source>
        <strain evidence="1">UCBG64.0493</strain>
        <tissue evidence="1">Leaf</tissue>
    </source>
</reference>
<keyword evidence="2" id="KW-1185">Reference proteome</keyword>
<protein>
    <submittedName>
        <fullName evidence="1">Uncharacterized protein</fullName>
    </submittedName>
</protein>
<accession>A0AA88VHJ1</accession>
<evidence type="ECO:0000313" key="2">
    <source>
        <dbReference type="Proteomes" id="UP001188597"/>
    </source>
</evidence>
<dbReference type="Proteomes" id="UP001188597">
    <property type="component" value="Unassembled WGS sequence"/>
</dbReference>
<name>A0AA88VHJ1_9ASTE</name>